<proteinExistence type="predicted"/>
<reference evidence="1 2" key="2">
    <citation type="submission" date="2018-11" db="EMBL/GenBank/DDBJ databases">
        <authorList>
            <consortium name="Pathogen Informatics"/>
        </authorList>
    </citation>
    <scope>NUCLEOTIDE SEQUENCE [LARGE SCALE GENOMIC DNA]</scope>
    <source>
        <strain evidence="1 2">Egypt</strain>
    </source>
</reference>
<dbReference type="EMBL" id="UZAN01060317">
    <property type="protein sequence ID" value="VDP92637.1"/>
    <property type="molecule type" value="Genomic_DNA"/>
</dbReference>
<evidence type="ECO:0000313" key="1">
    <source>
        <dbReference type="EMBL" id="VDP92637.1"/>
    </source>
</evidence>
<dbReference type="AlphaFoldDB" id="A0A183B829"/>
<keyword evidence="2" id="KW-1185">Reference proteome</keyword>
<dbReference type="OrthoDB" id="10253254at2759"/>
<dbReference type="WBParaSite" id="ECPE_0001540401-mRNA-1">
    <property type="protein sequence ID" value="ECPE_0001540401-mRNA-1"/>
    <property type="gene ID" value="ECPE_0001540401"/>
</dbReference>
<evidence type="ECO:0000313" key="2">
    <source>
        <dbReference type="Proteomes" id="UP000272942"/>
    </source>
</evidence>
<name>A0A183B829_9TREM</name>
<protein>
    <submittedName>
        <fullName evidence="3">Sulfurtransferase</fullName>
    </submittedName>
</protein>
<sequence length="60" mass="6487">MSATIDPTPFLNFLGPDRTRVIYIEGRPHPIRVLNMSDPATDYVADAATTCIQAIGNAPT</sequence>
<reference evidence="3" key="1">
    <citation type="submission" date="2016-06" db="UniProtKB">
        <authorList>
            <consortium name="WormBaseParasite"/>
        </authorList>
    </citation>
    <scope>IDENTIFICATION</scope>
</reference>
<gene>
    <name evidence="1" type="ORF">ECPE_LOCUS15365</name>
</gene>
<dbReference type="Proteomes" id="UP000272942">
    <property type="component" value="Unassembled WGS sequence"/>
</dbReference>
<organism evidence="3">
    <name type="scientific">Echinostoma caproni</name>
    <dbReference type="NCBI Taxonomy" id="27848"/>
    <lineage>
        <taxon>Eukaryota</taxon>
        <taxon>Metazoa</taxon>
        <taxon>Spiralia</taxon>
        <taxon>Lophotrochozoa</taxon>
        <taxon>Platyhelminthes</taxon>
        <taxon>Trematoda</taxon>
        <taxon>Digenea</taxon>
        <taxon>Plagiorchiida</taxon>
        <taxon>Echinostomata</taxon>
        <taxon>Echinostomatoidea</taxon>
        <taxon>Echinostomatidae</taxon>
        <taxon>Echinostoma</taxon>
    </lineage>
</organism>
<evidence type="ECO:0000313" key="3">
    <source>
        <dbReference type="WBParaSite" id="ECPE_0001540401-mRNA-1"/>
    </source>
</evidence>
<accession>A0A183B829</accession>